<dbReference type="STRING" id="553218.CAMRE0001_2677"/>
<dbReference type="AlphaFoldDB" id="B9D3Y4"/>
<reference evidence="1 2" key="1">
    <citation type="submission" date="2008-08" db="EMBL/GenBank/DDBJ databases">
        <authorList>
            <person name="Madupu R."/>
            <person name="Durkin A.S."/>
            <person name="Torralba M."/>
            <person name="Methe B."/>
            <person name="Sutton G.G."/>
            <person name="Strausberg R.L."/>
            <person name="Nelson K.E."/>
        </authorList>
    </citation>
    <scope>NUCLEOTIDE SEQUENCE [LARGE SCALE GENOMIC DNA]</scope>
    <source>
        <strain evidence="1 2">RM3267</strain>
    </source>
</reference>
<organism evidence="1 2">
    <name type="scientific">Campylobacter rectus RM3267</name>
    <dbReference type="NCBI Taxonomy" id="553218"/>
    <lineage>
        <taxon>Bacteria</taxon>
        <taxon>Pseudomonadati</taxon>
        <taxon>Campylobacterota</taxon>
        <taxon>Epsilonproteobacteria</taxon>
        <taxon>Campylobacterales</taxon>
        <taxon>Campylobacteraceae</taxon>
        <taxon>Campylobacter</taxon>
    </lineage>
</organism>
<accession>B9D3Y4</accession>
<name>B9D3Y4_CAMRE</name>
<keyword evidence="2" id="KW-1185">Reference proteome</keyword>
<evidence type="ECO:0000313" key="1">
    <source>
        <dbReference type="EMBL" id="EEF13294.1"/>
    </source>
</evidence>
<protein>
    <submittedName>
        <fullName evidence="1">Uncharacterized protein</fullName>
    </submittedName>
</protein>
<dbReference type="Proteomes" id="UP000003082">
    <property type="component" value="Unassembled WGS sequence"/>
</dbReference>
<gene>
    <name evidence="1" type="ORF">CAMRE0001_2677</name>
</gene>
<dbReference type="EMBL" id="ACFU01000023">
    <property type="protein sequence ID" value="EEF13294.1"/>
    <property type="molecule type" value="Genomic_DNA"/>
</dbReference>
<evidence type="ECO:0000313" key="2">
    <source>
        <dbReference type="Proteomes" id="UP000003082"/>
    </source>
</evidence>
<sequence length="59" mass="6723">MGGLKFCTVYNMLAIFSKKDGVIINLLVPTNDDYKELKGYFLCKKGVNASKQFKLIKFK</sequence>
<proteinExistence type="predicted"/>
<comment type="caution">
    <text evidence="1">The sequence shown here is derived from an EMBL/GenBank/DDBJ whole genome shotgun (WGS) entry which is preliminary data.</text>
</comment>